<dbReference type="Proteomes" id="UP000054538">
    <property type="component" value="Unassembled WGS sequence"/>
</dbReference>
<dbReference type="HOGENOM" id="CLU_2758513_0_0_1"/>
<sequence>MPLLGTGTSTQKKGIRTMLTSPLRTSATILMATVLHATSLLGIKDIHKDILESLSSNHIASIHPKDTSDS</sequence>
<evidence type="ECO:0000313" key="1">
    <source>
        <dbReference type="EMBL" id="KIL00483.1"/>
    </source>
</evidence>
<accession>A0A0D0DNK2</accession>
<organism evidence="1 2">
    <name type="scientific">Paxillus rubicundulus Ve08.2h10</name>
    <dbReference type="NCBI Taxonomy" id="930991"/>
    <lineage>
        <taxon>Eukaryota</taxon>
        <taxon>Fungi</taxon>
        <taxon>Dikarya</taxon>
        <taxon>Basidiomycota</taxon>
        <taxon>Agaricomycotina</taxon>
        <taxon>Agaricomycetes</taxon>
        <taxon>Agaricomycetidae</taxon>
        <taxon>Boletales</taxon>
        <taxon>Paxilineae</taxon>
        <taxon>Paxillaceae</taxon>
        <taxon>Paxillus</taxon>
    </lineage>
</organism>
<evidence type="ECO:0000313" key="2">
    <source>
        <dbReference type="Proteomes" id="UP000054538"/>
    </source>
</evidence>
<dbReference type="AlphaFoldDB" id="A0A0D0DNK2"/>
<keyword evidence="2" id="KW-1185">Reference proteome</keyword>
<gene>
    <name evidence="1" type="ORF">PAXRUDRAFT_8208</name>
</gene>
<name>A0A0D0DNK2_9AGAM</name>
<dbReference type="EMBL" id="KN824833">
    <property type="protein sequence ID" value="KIL00483.1"/>
    <property type="molecule type" value="Genomic_DNA"/>
</dbReference>
<reference evidence="1 2" key="1">
    <citation type="submission" date="2014-04" db="EMBL/GenBank/DDBJ databases">
        <authorList>
            <consortium name="DOE Joint Genome Institute"/>
            <person name="Kuo A."/>
            <person name="Kohler A."/>
            <person name="Jargeat P."/>
            <person name="Nagy L.G."/>
            <person name="Floudas D."/>
            <person name="Copeland A."/>
            <person name="Barry K.W."/>
            <person name="Cichocki N."/>
            <person name="Veneault-Fourrey C."/>
            <person name="LaButti K."/>
            <person name="Lindquist E.A."/>
            <person name="Lipzen A."/>
            <person name="Lundell T."/>
            <person name="Morin E."/>
            <person name="Murat C."/>
            <person name="Sun H."/>
            <person name="Tunlid A."/>
            <person name="Henrissat B."/>
            <person name="Grigoriev I.V."/>
            <person name="Hibbett D.S."/>
            <person name="Martin F."/>
            <person name="Nordberg H.P."/>
            <person name="Cantor M.N."/>
            <person name="Hua S.X."/>
        </authorList>
    </citation>
    <scope>NUCLEOTIDE SEQUENCE [LARGE SCALE GENOMIC DNA]</scope>
    <source>
        <strain evidence="1 2">Ve08.2h10</strain>
    </source>
</reference>
<reference evidence="2" key="2">
    <citation type="submission" date="2015-01" db="EMBL/GenBank/DDBJ databases">
        <title>Evolutionary Origins and Diversification of the Mycorrhizal Mutualists.</title>
        <authorList>
            <consortium name="DOE Joint Genome Institute"/>
            <consortium name="Mycorrhizal Genomics Consortium"/>
            <person name="Kohler A."/>
            <person name="Kuo A."/>
            <person name="Nagy L.G."/>
            <person name="Floudas D."/>
            <person name="Copeland A."/>
            <person name="Barry K.W."/>
            <person name="Cichocki N."/>
            <person name="Veneault-Fourrey C."/>
            <person name="LaButti K."/>
            <person name="Lindquist E.A."/>
            <person name="Lipzen A."/>
            <person name="Lundell T."/>
            <person name="Morin E."/>
            <person name="Murat C."/>
            <person name="Riley R."/>
            <person name="Ohm R."/>
            <person name="Sun H."/>
            <person name="Tunlid A."/>
            <person name="Henrissat B."/>
            <person name="Grigoriev I.V."/>
            <person name="Hibbett D.S."/>
            <person name="Martin F."/>
        </authorList>
    </citation>
    <scope>NUCLEOTIDE SEQUENCE [LARGE SCALE GENOMIC DNA]</scope>
    <source>
        <strain evidence="2">Ve08.2h10</strain>
    </source>
</reference>
<dbReference type="InParanoid" id="A0A0D0DNK2"/>
<protein>
    <submittedName>
        <fullName evidence="1">Uncharacterized protein</fullName>
    </submittedName>
</protein>
<proteinExistence type="predicted"/>